<gene>
    <name evidence="2" type="ORF">CAL27_23390</name>
    <name evidence="1" type="ORF">CEG14_19730</name>
</gene>
<proteinExistence type="predicted"/>
<dbReference type="NCBIfam" id="TIGR02552">
    <property type="entry name" value="LcrH_SycD"/>
    <property type="match status" value="1"/>
</dbReference>
<sequence>MPGSQRLTSEQLEVIYALAYAHVAQGQYAQALPVFAFLSQYGPTRKHYLAGLALCLQMEARYDEAIRIYSLIGVLFPTAAEATLRVAECQLAQAQLDAARASLELVLASAREDAAHAGLAPRAQALLSALTKEAHA</sequence>
<dbReference type="EMBL" id="NEVL01000004">
    <property type="protein sequence ID" value="OZI33305.1"/>
    <property type="molecule type" value="Genomic_DNA"/>
</dbReference>
<dbReference type="Proteomes" id="UP000216354">
    <property type="component" value="Unassembled WGS sequence"/>
</dbReference>
<reference evidence="1 4" key="2">
    <citation type="submission" date="2017-05" db="EMBL/GenBank/DDBJ databases">
        <title>Complete and WGS of Bordetella genogroups.</title>
        <authorList>
            <person name="Spilker T."/>
            <person name="LiPuma J."/>
        </authorList>
    </citation>
    <scope>NUCLEOTIDE SEQUENCE [LARGE SCALE GENOMIC DNA]</scope>
    <source>
        <strain evidence="1 4">AU17610</strain>
    </source>
</reference>
<evidence type="ECO:0000313" key="2">
    <source>
        <dbReference type="EMBL" id="OZI57324.1"/>
    </source>
</evidence>
<evidence type="ECO:0000313" key="4">
    <source>
        <dbReference type="Proteomes" id="UP000217005"/>
    </source>
</evidence>
<evidence type="ECO:0000313" key="3">
    <source>
        <dbReference type="Proteomes" id="UP000216354"/>
    </source>
</evidence>
<comment type="caution">
    <text evidence="1">The sequence shown here is derived from an EMBL/GenBank/DDBJ whole genome shotgun (WGS) entry which is preliminary data.</text>
</comment>
<accession>A0A261S814</accession>
<organism evidence="1 4">
    <name type="scientific">Bordetella genomosp. 1</name>
    <dbReference type="NCBI Taxonomy" id="1395607"/>
    <lineage>
        <taxon>Bacteria</taxon>
        <taxon>Pseudomonadati</taxon>
        <taxon>Pseudomonadota</taxon>
        <taxon>Betaproteobacteria</taxon>
        <taxon>Burkholderiales</taxon>
        <taxon>Alcaligenaceae</taxon>
        <taxon>Bordetella</taxon>
    </lineage>
</organism>
<dbReference type="AlphaFoldDB" id="A0A261S814"/>
<evidence type="ECO:0000313" key="1">
    <source>
        <dbReference type="EMBL" id="OZI33305.1"/>
    </source>
</evidence>
<dbReference type="OrthoDB" id="8656053at2"/>
<keyword evidence="3" id="KW-1185">Reference proteome</keyword>
<dbReference type="EMBL" id="NEVR01000006">
    <property type="protein sequence ID" value="OZI57324.1"/>
    <property type="molecule type" value="Genomic_DNA"/>
</dbReference>
<protein>
    <submittedName>
        <fullName evidence="1">CesD/SycD/LcrH family type III secretion system chaperone</fullName>
    </submittedName>
</protein>
<name>A0A261S814_9BORD</name>
<dbReference type="Proteomes" id="UP000217005">
    <property type="component" value="Unassembled WGS sequence"/>
</dbReference>
<dbReference type="Pfam" id="PF14559">
    <property type="entry name" value="TPR_19"/>
    <property type="match status" value="1"/>
</dbReference>
<reference evidence="2 3" key="1">
    <citation type="submission" date="2017-05" db="EMBL/GenBank/DDBJ databases">
        <title>Complete and WGS of Bordetella genogroups.</title>
        <authorList>
            <person name="Spilker T."/>
            <person name="Lipuma J."/>
        </authorList>
    </citation>
    <scope>NUCLEOTIDE SEQUENCE [LARGE SCALE GENOMIC DNA]</scope>
    <source>
        <strain evidence="2 3">AU9795</strain>
    </source>
</reference>
<dbReference type="Gene3D" id="1.25.40.10">
    <property type="entry name" value="Tetratricopeptide repeat domain"/>
    <property type="match status" value="1"/>
</dbReference>
<dbReference type="InterPro" id="IPR011990">
    <property type="entry name" value="TPR-like_helical_dom_sf"/>
</dbReference>
<dbReference type="InterPro" id="IPR005415">
    <property type="entry name" value="T3SS_Ca_resp_chp_LcrH/SycD"/>
</dbReference>
<dbReference type="SUPFAM" id="SSF48452">
    <property type="entry name" value="TPR-like"/>
    <property type="match status" value="1"/>
</dbReference>